<feature type="transmembrane region" description="Helical" evidence="12">
    <location>
        <begin position="57"/>
        <end position="78"/>
    </location>
</feature>
<evidence type="ECO:0000256" key="9">
    <source>
        <dbReference type="ARBA" id="ARBA00022989"/>
    </source>
</evidence>
<keyword evidence="15" id="KW-1185">Reference proteome</keyword>
<evidence type="ECO:0000256" key="5">
    <source>
        <dbReference type="ARBA" id="ARBA00022617"/>
    </source>
</evidence>
<gene>
    <name evidence="14" type="ORF">SAMN02745172_00182</name>
</gene>
<dbReference type="OrthoDB" id="9807042at2"/>
<dbReference type="Proteomes" id="UP000186406">
    <property type="component" value="Unassembled WGS sequence"/>
</dbReference>
<reference evidence="14 15" key="1">
    <citation type="submission" date="2016-12" db="EMBL/GenBank/DDBJ databases">
        <authorList>
            <person name="Song W.-J."/>
            <person name="Kurnit D.M."/>
        </authorList>
    </citation>
    <scope>NUCLEOTIDE SEQUENCE [LARGE SCALE GENOMIC DNA]</scope>
    <source>
        <strain evidence="14 15">DSM 19599</strain>
    </source>
</reference>
<comment type="subcellular location">
    <subcellularLocation>
        <location evidence="12">Cell inner membrane</location>
    </subcellularLocation>
    <subcellularLocation>
        <location evidence="1">Cell membrane</location>
        <topology evidence="1">Multi-pass membrane protein</topology>
    </subcellularLocation>
</comment>
<evidence type="ECO:0000313" key="14">
    <source>
        <dbReference type="EMBL" id="SHO60117.1"/>
    </source>
</evidence>
<evidence type="ECO:0000256" key="10">
    <source>
        <dbReference type="ARBA" id="ARBA00023004"/>
    </source>
</evidence>
<feature type="transmembrane region" description="Helical" evidence="12">
    <location>
        <begin position="15"/>
        <end position="45"/>
    </location>
</feature>
<feature type="transmembrane region" description="Helical" evidence="12">
    <location>
        <begin position="360"/>
        <end position="382"/>
    </location>
</feature>
<feature type="transmembrane region" description="Helical" evidence="12">
    <location>
        <begin position="409"/>
        <end position="429"/>
    </location>
</feature>
<dbReference type="PANTHER" id="PTHR30365">
    <property type="entry name" value="CYTOCHROME D UBIQUINOL OXIDASE"/>
    <property type="match status" value="1"/>
</dbReference>
<evidence type="ECO:0000256" key="4">
    <source>
        <dbReference type="ARBA" id="ARBA00022475"/>
    </source>
</evidence>
<dbReference type="GO" id="GO:0046872">
    <property type="term" value="F:metal ion binding"/>
    <property type="evidence" value="ECO:0007669"/>
    <property type="project" value="UniProtKB-UniRule"/>
</dbReference>
<keyword evidence="10 12" id="KW-0408">Iron</keyword>
<protein>
    <submittedName>
        <fullName evidence="14">Cytochrome bd-I ubiquinol oxidase subunit 1 apoprotein</fullName>
    </submittedName>
</protein>
<keyword evidence="8 12" id="KW-0249">Electron transport</keyword>
<feature type="transmembrane region" description="Helical" evidence="12">
    <location>
        <begin position="327"/>
        <end position="351"/>
    </location>
</feature>
<feature type="transmembrane region" description="Helical" evidence="12">
    <location>
        <begin position="127"/>
        <end position="148"/>
    </location>
</feature>
<dbReference type="GO" id="GO:0009055">
    <property type="term" value="F:electron transfer activity"/>
    <property type="evidence" value="ECO:0007669"/>
    <property type="project" value="UniProtKB-UniRule"/>
</dbReference>
<dbReference type="PANTHER" id="PTHR30365:SF14">
    <property type="entry name" value="CYTOCHROME BD MENAQUINOL OXIDASE SUBUNIT I-RELATED"/>
    <property type="match status" value="1"/>
</dbReference>
<dbReference type="GO" id="GO:0016682">
    <property type="term" value="F:oxidoreductase activity, acting on diphenols and related substances as donors, oxygen as acceptor"/>
    <property type="evidence" value="ECO:0007669"/>
    <property type="project" value="TreeGrafter"/>
</dbReference>
<keyword evidence="9 12" id="KW-1133">Transmembrane helix</keyword>
<keyword evidence="4 12" id="KW-1003">Cell membrane</keyword>
<evidence type="ECO:0000256" key="11">
    <source>
        <dbReference type="ARBA" id="ARBA00023136"/>
    </source>
</evidence>
<feature type="region of interest" description="Disordered" evidence="13">
    <location>
        <begin position="441"/>
        <end position="477"/>
    </location>
</feature>
<evidence type="ECO:0000256" key="1">
    <source>
        <dbReference type="ARBA" id="ARBA00004651"/>
    </source>
</evidence>
<proteinExistence type="inferred from homology"/>
<sequence length="477" mass="52576">MIESLDPVLLSRFQFAFTIVFHVIFPSFTIGLAAWIATLTGMSLFTGNDRYDRLARFWTKVFAVSFGMGVVSGIVLSYQFGLNWSRFSEVVGNVIGPLIGYEVLTAFFLEATFLGLMLFGWNRVPRWLHFFSCLMVAVGTCISAFWILSANSWMQHPVGHELRDGIAYPVDWLTIIFSPTFPTRFFHMVLAAFITTGFVVFATGARWWLQGKSVDLAETCIRMSLGLLIVLVPIQGYVGDASGEVIRQYQPVKLATIEGHWGGDEVPGAGVPLVVFAIPSEAEQRNLYQIAIPHLGSLIVTRSWDGTYPGLLTFAEADRPPLVLPFFGFRIMVGLWAVMLAAVLLGAWLWWRGRLFSEGLYLRAASWLWPIGFVTVISGWFVTEIGRQPWVATGILRTADAHSPLPSGAVLVTLILFVIVYLIVFVAGARYINHVLRRGPGVSESGADHSGGGEEEGYMRPISAAQPAGRGALQAGE</sequence>
<keyword evidence="5 12" id="KW-0349">Heme</keyword>
<keyword evidence="3 12" id="KW-0813">Transport</keyword>
<dbReference type="STRING" id="1123029.SAMN02745172_00182"/>
<comment type="similarity">
    <text evidence="2 12">Belongs to the cytochrome ubiquinol oxidase subunit 1 family.</text>
</comment>
<evidence type="ECO:0000313" key="15">
    <source>
        <dbReference type="Proteomes" id="UP000186406"/>
    </source>
</evidence>
<organism evidence="14 15">
    <name type="scientific">Pseudoxanthobacter soli DSM 19599</name>
    <dbReference type="NCBI Taxonomy" id="1123029"/>
    <lineage>
        <taxon>Bacteria</taxon>
        <taxon>Pseudomonadati</taxon>
        <taxon>Pseudomonadota</taxon>
        <taxon>Alphaproteobacteria</taxon>
        <taxon>Hyphomicrobiales</taxon>
        <taxon>Segnochrobactraceae</taxon>
        <taxon>Pseudoxanthobacter</taxon>
    </lineage>
</organism>
<feature type="transmembrane region" description="Helical" evidence="12">
    <location>
        <begin position="98"/>
        <end position="120"/>
    </location>
</feature>
<evidence type="ECO:0000256" key="13">
    <source>
        <dbReference type="SAM" id="MobiDB-lite"/>
    </source>
</evidence>
<evidence type="ECO:0000256" key="2">
    <source>
        <dbReference type="ARBA" id="ARBA00009819"/>
    </source>
</evidence>
<keyword evidence="7 12" id="KW-0479">Metal-binding</keyword>
<dbReference type="GO" id="GO:0005886">
    <property type="term" value="C:plasma membrane"/>
    <property type="evidence" value="ECO:0007669"/>
    <property type="project" value="UniProtKB-SubCell"/>
</dbReference>
<evidence type="ECO:0000256" key="6">
    <source>
        <dbReference type="ARBA" id="ARBA00022692"/>
    </source>
</evidence>
<feature type="transmembrane region" description="Helical" evidence="12">
    <location>
        <begin position="185"/>
        <end position="208"/>
    </location>
</feature>
<dbReference type="RefSeq" id="WP_073625334.1">
    <property type="nucleotide sequence ID" value="NZ_FRXO01000001.1"/>
</dbReference>
<evidence type="ECO:0000256" key="12">
    <source>
        <dbReference type="PIRNR" id="PIRNR006446"/>
    </source>
</evidence>
<evidence type="ECO:0000256" key="7">
    <source>
        <dbReference type="ARBA" id="ARBA00022723"/>
    </source>
</evidence>
<keyword evidence="6 12" id="KW-0812">Transmembrane</keyword>
<dbReference type="GO" id="GO:0019646">
    <property type="term" value="P:aerobic electron transport chain"/>
    <property type="evidence" value="ECO:0007669"/>
    <property type="project" value="InterPro"/>
</dbReference>
<dbReference type="GO" id="GO:0070069">
    <property type="term" value="C:cytochrome complex"/>
    <property type="evidence" value="ECO:0007669"/>
    <property type="project" value="UniProtKB-UniRule"/>
</dbReference>
<dbReference type="InterPro" id="IPR002585">
    <property type="entry name" value="Cyt-d_ubiquinol_oxidase_su_1"/>
</dbReference>
<name>A0A1M7Z592_9HYPH</name>
<keyword evidence="11 12" id="KW-0472">Membrane</keyword>
<dbReference type="AlphaFoldDB" id="A0A1M7Z592"/>
<dbReference type="EMBL" id="FRXO01000001">
    <property type="protein sequence ID" value="SHO60117.1"/>
    <property type="molecule type" value="Genomic_DNA"/>
</dbReference>
<evidence type="ECO:0000256" key="3">
    <source>
        <dbReference type="ARBA" id="ARBA00022448"/>
    </source>
</evidence>
<dbReference type="PIRSF" id="PIRSF006446">
    <property type="entry name" value="Cyt_quinol_oxidase_1"/>
    <property type="match status" value="1"/>
</dbReference>
<accession>A0A1M7Z592</accession>
<feature type="transmembrane region" description="Helical" evidence="12">
    <location>
        <begin position="220"/>
        <end position="238"/>
    </location>
</feature>
<dbReference type="GO" id="GO:0020037">
    <property type="term" value="F:heme binding"/>
    <property type="evidence" value="ECO:0007669"/>
    <property type="project" value="TreeGrafter"/>
</dbReference>
<dbReference type="Pfam" id="PF01654">
    <property type="entry name" value="Cyt_bd_oxida_I"/>
    <property type="match status" value="1"/>
</dbReference>
<evidence type="ECO:0000256" key="8">
    <source>
        <dbReference type="ARBA" id="ARBA00022982"/>
    </source>
</evidence>